<evidence type="ECO:0000313" key="2">
    <source>
        <dbReference type="Proteomes" id="UP000229974"/>
    </source>
</evidence>
<dbReference type="Proteomes" id="UP000229974">
    <property type="component" value="Unassembled WGS sequence"/>
</dbReference>
<organism evidence="1 2">
    <name type="scientific">Enterobacter hormaechei</name>
    <dbReference type="NCBI Taxonomy" id="158836"/>
    <lineage>
        <taxon>Bacteria</taxon>
        <taxon>Pseudomonadati</taxon>
        <taxon>Pseudomonadota</taxon>
        <taxon>Gammaproteobacteria</taxon>
        <taxon>Enterobacterales</taxon>
        <taxon>Enterobacteriaceae</taxon>
        <taxon>Enterobacter</taxon>
        <taxon>Enterobacter cloacae complex</taxon>
    </lineage>
</organism>
<comment type="caution">
    <text evidence="1">The sequence shown here is derived from an EMBL/GenBank/DDBJ whole genome shotgun (WGS) entry which is preliminary data.</text>
</comment>
<dbReference type="STRING" id="299766.BFV68_08505"/>
<evidence type="ECO:0000313" key="1">
    <source>
        <dbReference type="EMBL" id="PJD85861.1"/>
    </source>
</evidence>
<reference evidence="1 2" key="1">
    <citation type="journal article" date="2017" name="J. Antimicrob. Chemother.">
        <title>Characterization of the population structure, drug resistance mechanisms and plasmids of the community-associated Enterobacter cloacae complex in China.</title>
        <authorList>
            <person name="Zhou K."/>
            <person name="Yu W."/>
            <person name="Cao X."/>
            <person name="Shen P."/>
            <person name="Lu H."/>
            <person name="Luo Q."/>
            <person name="Rossen J.W.A."/>
            <person name="Xiao Y."/>
        </authorList>
    </citation>
    <scope>NUCLEOTIDE SEQUENCE [LARGE SCALE GENOMIC DNA]</scope>
    <source>
        <strain evidence="1 2">ECC904</strain>
    </source>
</reference>
<accession>A0A2J0PZS7</accession>
<dbReference type="AlphaFoldDB" id="A0A2J0PZS7"/>
<proteinExistence type="predicted"/>
<gene>
    <name evidence="1" type="ORF">B9Q30_08055</name>
</gene>
<name>A0A2J0PZS7_9ENTR</name>
<dbReference type="EMBL" id="NEEW01000005">
    <property type="protein sequence ID" value="PJD85861.1"/>
    <property type="molecule type" value="Genomic_DNA"/>
</dbReference>
<sequence length="60" mass="6973">MRGRLKKSPDVEIGAKHLDYGMMFSGQCENRHHYKGESCRFNGEIMEKTAMTRYSDVFTP</sequence>
<protein>
    <submittedName>
        <fullName evidence="1">Uncharacterized protein</fullName>
    </submittedName>
</protein>